<accession>A0A9J5YU99</accession>
<organism evidence="2 3">
    <name type="scientific">Solanum commersonii</name>
    <name type="common">Commerson's wild potato</name>
    <name type="synonym">Commerson's nightshade</name>
    <dbReference type="NCBI Taxonomy" id="4109"/>
    <lineage>
        <taxon>Eukaryota</taxon>
        <taxon>Viridiplantae</taxon>
        <taxon>Streptophyta</taxon>
        <taxon>Embryophyta</taxon>
        <taxon>Tracheophyta</taxon>
        <taxon>Spermatophyta</taxon>
        <taxon>Magnoliopsida</taxon>
        <taxon>eudicotyledons</taxon>
        <taxon>Gunneridae</taxon>
        <taxon>Pentapetalae</taxon>
        <taxon>asterids</taxon>
        <taxon>lamiids</taxon>
        <taxon>Solanales</taxon>
        <taxon>Solanaceae</taxon>
        <taxon>Solanoideae</taxon>
        <taxon>Solaneae</taxon>
        <taxon>Solanum</taxon>
    </lineage>
</organism>
<dbReference type="OrthoDB" id="1747612at2759"/>
<dbReference type="GO" id="GO:0016020">
    <property type="term" value="C:membrane"/>
    <property type="evidence" value="ECO:0007669"/>
    <property type="project" value="TreeGrafter"/>
</dbReference>
<sequence>MHFKDAITLILFPAGEGNMVGKGEGEGKKMIVKLDRIGCILLSAGQDDFHGEALDTLKYVIFLPSDVKDDIDCLNGDLTSAADNLKEETNENSGKIRRVFNAVRSALITVAVVMLLISILGLSILGHQHSIHIVIKELKKALNIR</sequence>
<keyword evidence="3" id="KW-1185">Reference proteome</keyword>
<keyword evidence="1" id="KW-0472">Membrane</keyword>
<keyword evidence="1" id="KW-0812">Transmembrane</keyword>
<comment type="caution">
    <text evidence="2">The sequence shown here is derived from an EMBL/GenBank/DDBJ whole genome shotgun (WGS) entry which is preliminary data.</text>
</comment>
<dbReference type="Proteomes" id="UP000824120">
    <property type="component" value="Chromosome 5"/>
</dbReference>
<dbReference type="AlphaFoldDB" id="A0A9J5YU99"/>
<keyword evidence="1" id="KW-1133">Transmembrane helix</keyword>
<dbReference type="InterPro" id="IPR040283">
    <property type="entry name" value="DDB_G0292058-like"/>
</dbReference>
<protein>
    <submittedName>
        <fullName evidence="2">Uncharacterized protein</fullName>
    </submittedName>
</protein>
<dbReference type="PANTHER" id="PTHR31414:SF16">
    <property type="entry name" value="TRANSMEMBRANE PROTEIN"/>
    <property type="match status" value="1"/>
</dbReference>
<evidence type="ECO:0000313" key="3">
    <source>
        <dbReference type="Proteomes" id="UP000824120"/>
    </source>
</evidence>
<dbReference type="PANTHER" id="PTHR31414">
    <property type="entry name" value="TRANSMEMBRANE PROTEIN DDB_G0292058"/>
    <property type="match status" value="1"/>
</dbReference>
<dbReference type="EMBL" id="JACXVP010000005">
    <property type="protein sequence ID" value="KAG5603962.1"/>
    <property type="molecule type" value="Genomic_DNA"/>
</dbReference>
<reference evidence="2 3" key="1">
    <citation type="submission" date="2020-09" db="EMBL/GenBank/DDBJ databases">
        <title>De no assembly of potato wild relative species, Solanum commersonii.</title>
        <authorList>
            <person name="Cho K."/>
        </authorList>
    </citation>
    <scope>NUCLEOTIDE SEQUENCE [LARGE SCALE GENOMIC DNA]</scope>
    <source>
        <strain evidence="2">LZ3.2</strain>
        <tissue evidence="2">Leaf</tissue>
    </source>
</reference>
<gene>
    <name evidence="2" type="ORF">H5410_025454</name>
</gene>
<name>A0A9J5YU99_SOLCO</name>
<proteinExistence type="predicted"/>
<feature type="transmembrane region" description="Helical" evidence="1">
    <location>
        <begin position="105"/>
        <end position="126"/>
    </location>
</feature>
<evidence type="ECO:0000256" key="1">
    <source>
        <dbReference type="SAM" id="Phobius"/>
    </source>
</evidence>
<evidence type="ECO:0000313" key="2">
    <source>
        <dbReference type="EMBL" id="KAG5603962.1"/>
    </source>
</evidence>